<dbReference type="AlphaFoldDB" id="Q2YBM8"/>
<sequence>MNEIAGIPYVEASFDKNGQGPEEEVALPAGVTDLIIMSHGWNNNKSKAEDLYNGFFASFAAAAQPNDLSARKLVILGVFWPSREYDTSVAVSGTPATGGGGAALGGGNGGSIKRLEEKLDDMKEIFTEAEQKKLLDEAKALLPDLEEKASVRDLFVNKMRSLLDPSAAGKEDASNIFFKDGGNELMKNLKAEEEDLGEDVAGGGAALPLGVSTPARAEGGAAGLVEILSGFKAAAINLLNYTTYYEMKTRSGTVGKNGVAPLIDKLASQVERIHLIGHSFGCRVVTSAALGSKTDKIKSMILLQAAFSQNGFSKIEQGFYRAIVDNHRVKGPVLITHTPNDRAVGLAYPLASRISGDKTMAFGDKDDLFGAMGRNGAQKMEQGEAVEGKLLSVGGPYAFKANTYFNLEASDFIKNHNDIKGKEVGYVVRKVVATAGMG</sequence>
<protein>
    <recommendedName>
        <fullName evidence="6">Alpha/beta hydrolase</fullName>
    </recommendedName>
</protein>
<name>Q2YBM8_NITMU</name>
<evidence type="ECO:0000256" key="1">
    <source>
        <dbReference type="SAM" id="Coils"/>
    </source>
</evidence>
<organism evidence="2 4">
    <name type="scientific">Nitrosospira multiformis (strain ATCC 25196 / NCIMB 11849 / C 71)</name>
    <dbReference type="NCBI Taxonomy" id="323848"/>
    <lineage>
        <taxon>Bacteria</taxon>
        <taxon>Pseudomonadati</taxon>
        <taxon>Pseudomonadota</taxon>
        <taxon>Betaproteobacteria</taxon>
        <taxon>Nitrosomonadales</taxon>
        <taxon>Nitrosomonadaceae</taxon>
        <taxon>Nitrosospira</taxon>
    </lineage>
</organism>
<dbReference type="InterPro" id="IPR029058">
    <property type="entry name" value="AB_hydrolase_fold"/>
</dbReference>
<dbReference type="HOGENOM" id="CLU_617942_0_0_4"/>
<dbReference type="RefSeq" id="WP_011379897.1">
    <property type="nucleotide sequence ID" value="NC_007614.1"/>
</dbReference>
<evidence type="ECO:0000313" key="2">
    <source>
        <dbReference type="EMBL" id="ABB73843.1"/>
    </source>
</evidence>
<dbReference type="Gene3D" id="3.40.50.1820">
    <property type="entry name" value="alpha/beta hydrolase"/>
    <property type="match status" value="1"/>
</dbReference>
<evidence type="ECO:0000313" key="5">
    <source>
        <dbReference type="Proteomes" id="UP000236751"/>
    </source>
</evidence>
<evidence type="ECO:0000313" key="3">
    <source>
        <dbReference type="EMBL" id="SEF43243.1"/>
    </source>
</evidence>
<dbReference type="Proteomes" id="UP000236751">
    <property type="component" value="Unassembled WGS sequence"/>
</dbReference>
<dbReference type="SUPFAM" id="SSF53474">
    <property type="entry name" value="alpha/beta-Hydrolases"/>
    <property type="match status" value="1"/>
</dbReference>
<evidence type="ECO:0000313" key="4">
    <source>
        <dbReference type="Proteomes" id="UP000002718"/>
    </source>
</evidence>
<dbReference type="DNASU" id="3784524"/>
<dbReference type="Proteomes" id="UP000002718">
    <property type="component" value="Chromosome"/>
</dbReference>
<dbReference type="STRING" id="323848.Nmul_A0535"/>
<reference evidence="2 4" key="3">
    <citation type="journal article" date="2008" name="Appl. Environ. Microbiol.">
        <title>Complete genome sequence of Nitrosospira multiformis, an ammonia-oxidizing bacterium from the soil environment.</title>
        <authorList>
            <person name="Norton J.M."/>
            <person name="Klotz M.G."/>
            <person name="Stein L.Y."/>
            <person name="Arp D.J."/>
            <person name="Bottomley P.J."/>
            <person name="Chain P.S."/>
            <person name="Hauser L.J."/>
            <person name="Land M.L."/>
            <person name="Larimer F.W."/>
            <person name="Shin M.W."/>
            <person name="Starkenburg S.R."/>
        </authorList>
    </citation>
    <scope>NUCLEOTIDE SEQUENCE [LARGE SCALE GENOMIC DNA]</scope>
    <source>
        <strain evidence="2">ATCC 25196</strain>
        <strain evidence="4">ATCC 25196 / NCIMB 11849 / C 71</strain>
    </source>
</reference>
<reference evidence="4" key="2">
    <citation type="submission" date="2005-08" db="EMBL/GenBank/DDBJ databases">
        <title>Complete sequence of chromosome 1 of Nitrosospira multiformis ATCC 25196.</title>
        <authorList>
            <person name="Copeland A."/>
            <person name="Lucas S."/>
            <person name="Lapidus A."/>
            <person name="Barry K."/>
            <person name="Detter J.C."/>
            <person name="Glavina T."/>
            <person name="Hammon N."/>
            <person name="Israni S."/>
            <person name="Pitluck S."/>
            <person name="Chain P."/>
            <person name="Malfatti S."/>
            <person name="Shin M."/>
            <person name="Vergez L."/>
            <person name="Schmutz J."/>
            <person name="Larimer F."/>
            <person name="Land M."/>
            <person name="Hauser L."/>
            <person name="Kyrpides N."/>
            <person name="Lykidis A."/>
            <person name="Richardson P."/>
        </authorList>
    </citation>
    <scope>NUCLEOTIDE SEQUENCE [LARGE SCALE GENOMIC DNA]</scope>
    <source>
        <strain evidence="4">ATCC 25196 / NCIMB 11849 / C 71</strain>
    </source>
</reference>
<dbReference type="eggNOG" id="COG3319">
    <property type="taxonomic scope" value="Bacteria"/>
</dbReference>
<accession>Q2YBM8</accession>
<reference evidence="2" key="1">
    <citation type="submission" date="2005-08" db="EMBL/GenBank/DDBJ databases">
        <title>Complete sequence of Chromosome 1 of Nitrosospira multiformis ATCC 25196.</title>
        <authorList>
            <consortium name="US DOE Joint Genome Institute"/>
            <person name="Copeland A."/>
            <person name="Lucas S."/>
            <person name="Lapidus A."/>
            <person name="Barry K."/>
            <person name="Detter J.C."/>
            <person name="Glavina T."/>
            <person name="Hammon N."/>
            <person name="Israni S."/>
            <person name="Pitluck S."/>
            <person name="Chain P."/>
            <person name="Malfatti S."/>
            <person name="Shin M."/>
            <person name="Vergez L."/>
            <person name="Schmutz J."/>
            <person name="Larimer F."/>
            <person name="Land M."/>
            <person name="Hauser L."/>
            <person name="Kyrpides N."/>
            <person name="Lykidis A."/>
            <person name="Richardson P."/>
        </authorList>
    </citation>
    <scope>NUCLEOTIDE SEQUENCE</scope>
    <source>
        <strain evidence="2">ATCC 25196</strain>
    </source>
</reference>
<gene>
    <name evidence="2" type="ordered locus">Nmul_A0535</name>
    <name evidence="3" type="ORF">SAMN05216403_101276</name>
</gene>
<dbReference type="EMBL" id="FNVK01000001">
    <property type="protein sequence ID" value="SEF43243.1"/>
    <property type="molecule type" value="Genomic_DNA"/>
</dbReference>
<keyword evidence="1" id="KW-0175">Coiled coil</keyword>
<feature type="coiled-coil region" evidence="1">
    <location>
        <begin position="112"/>
        <end position="148"/>
    </location>
</feature>
<dbReference type="KEGG" id="nmu:Nmul_A0535"/>
<dbReference type="OrthoDB" id="238337at2"/>
<evidence type="ECO:0008006" key="6">
    <source>
        <dbReference type="Google" id="ProtNLM"/>
    </source>
</evidence>
<dbReference type="EMBL" id="CP000103">
    <property type="protein sequence ID" value="ABB73843.1"/>
    <property type="molecule type" value="Genomic_DNA"/>
</dbReference>
<reference evidence="3 5" key="4">
    <citation type="submission" date="2016-10" db="EMBL/GenBank/DDBJ databases">
        <authorList>
            <person name="de Groot N.N."/>
        </authorList>
    </citation>
    <scope>NUCLEOTIDE SEQUENCE [LARGE SCALE GENOMIC DNA]</scope>
    <source>
        <strain evidence="3 5">Nl13</strain>
    </source>
</reference>
<proteinExistence type="predicted"/>
<keyword evidence="4" id="KW-1185">Reference proteome</keyword>